<feature type="non-terminal residue" evidence="2">
    <location>
        <position position="1"/>
    </location>
</feature>
<dbReference type="AlphaFoldDB" id="A0A820JI42"/>
<dbReference type="Proteomes" id="UP000663874">
    <property type="component" value="Unassembled WGS sequence"/>
</dbReference>
<reference evidence="2" key="1">
    <citation type="submission" date="2021-02" db="EMBL/GenBank/DDBJ databases">
        <authorList>
            <person name="Nowell W R."/>
        </authorList>
    </citation>
    <scope>NUCLEOTIDE SEQUENCE</scope>
</reference>
<dbReference type="EMBL" id="CAJOBE010040701">
    <property type="protein sequence ID" value="CAF4325043.1"/>
    <property type="molecule type" value="Genomic_DNA"/>
</dbReference>
<gene>
    <name evidence="2" type="ORF">FNK824_LOCUS41478</name>
</gene>
<comment type="caution">
    <text evidence="2">The sequence shown here is derived from an EMBL/GenBank/DDBJ whole genome shotgun (WGS) entry which is preliminary data.</text>
</comment>
<evidence type="ECO:0000256" key="1">
    <source>
        <dbReference type="SAM" id="Phobius"/>
    </source>
</evidence>
<feature type="transmembrane region" description="Helical" evidence="1">
    <location>
        <begin position="6"/>
        <end position="27"/>
    </location>
</feature>
<keyword evidence="1" id="KW-1133">Transmembrane helix</keyword>
<keyword evidence="1" id="KW-0812">Transmembrane</keyword>
<protein>
    <submittedName>
        <fullName evidence="2">Uncharacterized protein</fullName>
    </submittedName>
</protein>
<evidence type="ECO:0000313" key="2">
    <source>
        <dbReference type="EMBL" id="CAF4325043.1"/>
    </source>
</evidence>
<keyword evidence="1" id="KW-0472">Membrane</keyword>
<proteinExistence type="predicted"/>
<accession>A0A820JI42</accession>
<organism evidence="2 3">
    <name type="scientific">Rotaria sordida</name>
    <dbReference type="NCBI Taxonomy" id="392033"/>
    <lineage>
        <taxon>Eukaryota</taxon>
        <taxon>Metazoa</taxon>
        <taxon>Spiralia</taxon>
        <taxon>Gnathifera</taxon>
        <taxon>Rotifera</taxon>
        <taxon>Eurotatoria</taxon>
        <taxon>Bdelloidea</taxon>
        <taxon>Philodinida</taxon>
        <taxon>Philodinidae</taxon>
        <taxon>Rotaria</taxon>
    </lineage>
</organism>
<name>A0A820JI42_9BILA</name>
<feature type="non-terminal residue" evidence="2">
    <location>
        <position position="126"/>
    </location>
</feature>
<sequence length="126" mass="14786">TEQCIINRLHLIFLLLKLYLIFLFSAFKSKLATVQIIKLSLSKYKDLLKDHSYSLQYSCSHISIPYETFLSIEPHFHDLCSSQFISNEWIHYIYGEGHLSRQFAFDDYCYSAPEQFLSLSSLCKLS</sequence>
<evidence type="ECO:0000313" key="3">
    <source>
        <dbReference type="Proteomes" id="UP000663874"/>
    </source>
</evidence>